<protein>
    <submittedName>
        <fullName evidence="2">Uncharacterized protein</fullName>
    </submittedName>
</protein>
<dbReference type="Proteomes" id="UP000606172">
    <property type="component" value="Unassembled WGS sequence"/>
</dbReference>
<dbReference type="EMBL" id="BOOW01000016">
    <property type="protein sequence ID" value="GII92392.1"/>
    <property type="molecule type" value="Genomic_DNA"/>
</dbReference>
<accession>A0A919RET5</accession>
<name>A0A919RET5_9ACTN</name>
<reference evidence="2" key="1">
    <citation type="submission" date="2021-01" db="EMBL/GenBank/DDBJ databases">
        <title>Whole genome shotgun sequence of Sinosporangium siamense NBRC 109515.</title>
        <authorList>
            <person name="Komaki H."/>
            <person name="Tamura T."/>
        </authorList>
    </citation>
    <scope>NUCLEOTIDE SEQUENCE</scope>
    <source>
        <strain evidence="2">NBRC 109515</strain>
    </source>
</reference>
<dbReference type="RefSeq" id="WP_204025196.1">
    <property type="nucleotide sequence ID" value="NZ_BOOW01000016.1"/>
</dbReference>
<feature type="transmembrane region" description="Helical" evidence="1">
    <location>
        <begin position="509"/>
        <end position="530"/>
    </location>
</feature>
<dbReference type="AlphaFoldDB" id="A0A919RET5"/>
<keyword evidence="3" id="KW-1185">Reference proteome</keyword>
<keyword evidence="1" id="KW-0812">Transmembrane</keyword>
<comment type="caution">
    <text evidence="2">The sequence shown here is derived from an EMBL/GenBank/DDBJ whole genome shotgun (WGS) entry which is preliminary data.</text>
</comment>
<gene>
    <name evidence="2" type="ORF">Ssi02_26230</name>
</gene>
<keyword evidence="1" id="KW-1133">Transmembrane helix</keyword>
<evidence type="ECO:0000313" key="3">
    <source>
        <dbReference type="Proteomes" id="UP000606172"/>
    </source>
</evidence>
<evidence type="ECO:0000313" key="2">
    <source>
        <dbReference type="EMBL" id="GII92392.1"/>
    </source>
</evidence>
<sequence>MSDNDITMVSVEEFVPVDSVDRMLAIAESIFTLPPQQGLALPENLKRSMVWMVKYIAPTSEFWDWPMIESPIDNETRLHVSFIGLGWVIKLVRTYTVHRQVNPLHAERQLCRLLDAITAGTPVDAVVRLKSTSWTRAELRQLAVYLKGNGYEAKADTRAFRLTVGPVVVSVGGQESAAIPCASNAMDETVRKLFRDIKRWANREQKFEGADWCAYKRRRLTVIMRSVPAGGCAPTAEDLDVTNEPTGLYDRSDRICYDLVEDMTARSPRPLGSLVFPAYGFHLGVIQPRAVLRVVAGSDTAVVGEFLQYFSYLWVSHYTRIWRYLEFEDQFVYASDVRRLKELDDQSLDGYSGKALRLADLRSRLELMNRVDEGRVNAYTPPHHRFSFAPGVAGTRSVVARLRSALIPSTITKLNNDPLAKAPEILDHAINELSRAYGAFALASSFRMQRMLQILQSLFVVAAVAQIFSLVPLADVVDSAVSIGLAGHAWHEGVLALKAHWVWLKDIDLSLIAVRLLILALGSALGIAIIRRAPISGMLKRLLG</sequence>
<organism evidence="2 3">
    <name type="scientific">Sinosporangium siamense</name>
    <dbReference type="NCBI Taxonomy" id="1367973"/>
    <lineage>
        <taxon>Bacteria</taxon>
        <taxon>Bacillati</taxon>
        <taxon>Actinomycetota</taxon>
        <taxon>Actinomycetes</taxon>
        <taxon>Streptosporangiales</taxon>
        <taxon>Streptosporangiaceae</taxon>
        <taxon>Sinosporangium</taxon>
    </lineage>
</organism>
<feature type="transmembrane region" description="Helical" evidence="1">
    <location>
        <begin position="454"/>
        <end position="474"/>
    </location>
</feature>
<evidence type="ECO:0000256" key="1">
    <source>
        <dbReference type="SAM" id="Phobius"/>
    </source>
</evidence>
<proteinExistence type="predicted"/>
<keyword evidence="1" id="KW-0472">Membrane</keyword>